<dbReference type="Pfam" id="PF11788">
    <property type="entry name" value="MRP-L46"/>
    <property type="match status" value="1"/>
</dbReference>
<dbReference type="InterPro" id="IPR021757">
    <property type="entry name" value="Ribosomal_mL46_N"/>
</dbReference>
<keyword evidence="6" id="KW-0687">Ribonucleoprotein</keyword>
<dbReference type="EMBL" id="QEAN01000031">
    <property type="protein sequence ID" value="TPX52645.1"/>
    <property type="molecule type" value="Genomic_DNA"/>
</dbReference>
<dbReference type="STRING" id="286115.A0A507DN27"/>
<dbReference type="PANTHER" id="PTHR13124">
    <property type="entry name" value="39S RIBOSOMAL PROTEIN L46, MITOCHONDRIAL PRECURSOR-RELATED"/>
    <property type="match status" value="1"/>
</dbReference>
<keyword evidence="4" id="KW-0689">Ribosomal protein</keyword>
<feature type="domain" description="Large ribosomal subunit protein mL46 N-terminal" evidence="9">
    <location>
        <begin position="30"/>
        <end position="113"/>
    </location>
</feature>
<dbReference type="InterPro" id="IPR015797">
    <property type="entry name" value="NUDIX_hydrolase-like_dom_sf"/>
</dbReference>
<dbReference type="SUPFAM" id="SSF55811">
    <property type="entry name" value="Nudix"/>
    <property type="match status" value="1"/>
</dbReference>
<evidence type="ECO:0000256" key="1">
    <source>
        <dbReference type="ARBA" id="ARBA00004173"/>
    </source>
</evidence>
<sequence>MMRRPILGRVQQASSTRTHATVVPQYNHRSIKVGILLKRDPIITPPPDEFSYAYLNYRHTLENAHSRPFPYEFYFKRGSLQEQRWLDAIGKDGQPHSASSDALDTFRQHELNNIKVAPARTIADQNNDTMSLDRALDRTLYLLVYGDRRWRLPEGSLQADELLHQAASRELETQCGNSLETWFVGSIPVGHLTRSSPSSTETVFYIKAHILAGQIHDKSQYAWLTKEEILAKLDATDASQTRPAGANISSCEMAKALYVFEKNSEISEALNAWVSGLSEAAIAKSASTGLHARKHLFSKVPIPASNIHPINEALISDPEAAADDYARTLNSLFFAASGSNTTKQLLDEHSRIVSSLSDSPKPPPTRITLTYPVVNAASTVAFVATGESKAAALHKIFDEDEPLPSGRVKPGSGELYWFLDKPAVKSLLAKTDKFKL</sequence>
<keyword evidence="5" id="KW-0496">Mitochondrion</keyword>
<evidence type="ECO:0000259" key="8">
    <source>
        <dbReference type="Pfam" id="PF01182"/>
    </source>
</evidence>
<dbReference type="GO" id="GO:0003735">
    <property type="term" value="F:structural constituent of ribosome"/>
    <property type="evidence" value="ECO:0007669"/>
    <property type="project" value="InterPro"/>
</dbReference>
<reference evidence="10 11" key="1">
    <citation type="journal article" date="2019" name="Sci. Rep.">
        <title>Comparative genomics of chytrid fungi reveal insights into the obligate biotrophic and pathogenic lifestyle of Synchytrium endobioticum.</title>
        <authorList>
            <person name="van de Vossenberg B.T.L.H."/>
            <person name="Warris S."/>
            <person name="Nguyen H.D.T."/>
            <person name="van Gent-Pelzer M.P.E."/>
            <person name="Joly D.L."/>
            <person name="van de Geest H.C."/>
            <person name="Bonants P.J.M."/>
            <person name="Smith D.S."/>
            <person name="Levesque C.A."/>
            <person name="van der Lee T.A.J."/>
        </authorList>
    </citation>
    <scope>NUCLEOTIDE SEQUENCE [LARGE SCALE GENOMIC DNA]</scope>
    <source>
        <strain evidence="10 11">MB42</strain>
    </source>
</reference>
<accession>A0A507DN27</accession>
<dbReference type="Gene3D" id="3.90.79.10">
    <property type="entry name" value="Nucleoside Triphosphate Pyrophosphohydrolase"/>
    <property type="match status" value="1"/>
</dbReference>
<keyword evidence="3" id="KW-0809">Transit peptide</keyword>
<proteinExistence type="inferred from homology"/>
<comment type="subcellular location">
    <subcellularLocation>
        <location evidence="1">Mitochondrion</location>
    </subcellularLocation>
</comment>
<comment type="caution">
    <text evidence="10">The sequence shown here is derived from an EMBL/GenBank/DDBJ whole genome shotgun (WGS) entry which is preliminary data.</text>
</comment>
<dbReference type="Pfam" id="PF01182">
    <property type="entry name" value="Glucosamine_iso"/>
    <property type="match status" value="1"/>
</dbReference>
<organism evidence="10 11">
    <name type="scientific">Synchytrium endobioticum</name>
    <dbReference type="NCBI Taxonomy" id="286115"/>
    <lineage>
        <taxon>Eukaryota</taxon>
        <taxon>Fungi</taxon>
        <taxon>Fungi incertae sedis</taxon>
        <taxon>Chytridiomycota</taxon>
        <taxon>Chytridiomycota incertae sedis</taxon>
        <taxon>Chytridiomycetes</taxon>
        <taxon>Synchytriales</taxon>
        <taxon>Synchytriaceae</taxon>
        <taxon>Synchytrium</taxon>
    </lineage>
</organism>
<evidence type="ECO:0000256" key="2">
    <source>
        <dbReference type="ARBA" id="ARBA00009070"/>
    </source>
</evidence>
<dbReference type="InterPro" id="IPR006148">
    <property type="entry name" value="Glc/Gal-6P_isomerase"/>
</dbReference>
<dbReference type="SUPFAM" id="SSF100950">
    <property type="entry name" value="NagB/RpiA/CoA transferase-like"/>
    <property type="match status" value="1"/>
</dbReference>
<dbReference type="InterPro" id="IPR033650">
    <property type="entry name" value="Ribosomal_mL46_NUDIX"/>
</dbReference>
<evidence type="ECO:0000259" key="9">
    <source>
        <dbReference type="Pfam" id="PF11788"/>
    </source>
</evidence>
<protein>
    <recommendedName>
        <fullName evidence="7">Large ribosomal subunit protein mL46</fullName>
    </recommendedName>
</protein>
<evidence type="ECO:0000313" key="10">
    <source>
        <dbReference type="EMBL" id="TPX52645.1"/>
    </source>
</evidence>
<evidence type="ECO:0000313" key="11">
    <source>
        <dbReference type="Proteomes" id="UP000317494"/>
    </source>
</evidence>
<evidence type="ECO:0000256" key="5">
    <source>
        <dbReference type="ARBA" id="ARBA00023128"/>
    </source>
</evidence>
<dbReference type="Gene3D" id="3.40.50.1360">
    <property type="match status" value="2"/>
</dbReference>
<evidence type="ECO:0000256" key="7">
    <source>
        <dbReference type="ARBA" id="ARBA00035190"/>
    </source>
</evidence>
<name>A0A507DN27_9FUNG</name>
<dbReference type="InterPro" id="IPR040008">
    <property type="entry name" value="Ribosomal_mL46"/>
</dbReference>
<dbReference type="GO" id="GO:0005762">
    <property type="term" value="C:mitochondrial large ribosomal subunit"/>
    <property type="evidence" value="ECO:0007669"/>
    <property type="project" value="TreeGrafter"/>
</dbReference>
<dbReference type="PANTHER" id="PTHR13124:SF12">
    <property type="entry name" value="LARGE RIBOSOMAL SUBUNIT PROTEIN ML46"/>
    <property type="match status" value="1"/>
</dbReference>
<evidence type="ECO:0000256" key="4">
    <source>
        <dbReference type="ARBA" id="ARBA00022980"/>
    </source>
</evidence>
<dbReference type="GO" id="GO:0005975">
    <property type="term" value="P:carbohydrate metabolic process"/>
    <property type="evidence" value="ECO:0007669"/>
    <property type="project" value="InterPro"/>
</dbReference>
<gene>
    <name evidence="10" type="ORF">SeMB42_g01262</name>
</gene>
<dbReference type="CDD" id="cd04661">
    <property type="entry name" value="NUDIX_MRP_L46"/>
    <property type="match status" value="1"/>
</dbReference>
<evidence type="ECO:0000256" key="6">
    <source>
        <dbReference type="ARBA" id="ARBA00023274"/>
    </source>
</evidence>
<dbReference type="AlphaFoldDB" id="A0A507DN27"/>
<keyword evidence="11" id="KW-1185">Reference proteome</keyword>
<dbReference type="Proteomes" id="UP000317494">
    <property type="component" value="Unassembled WGS sequence"/>
</dbReference>
<feature type="domain" description="Glucosamine/galactosamine-6-phosphate isomerase" evidence="8">
    <location>
        <begin position="344"/>
        <end position="417"/>
    </location>
</feature>
<dbReference type="InterPro" id="IPR037171">
    <property type="entry name" value="NagB/RpiA_transferase-like"/>
</dbReference>
<evidence type="ECO:0000256" key="3">
    <source>
        <dbReference type="ARBA" id="ARBA00022946"/>
    </source>
</evidence>
<comment type="similarity">
    <text evidence="2">Belongs to the mitochondrion-specific ribosomal protein mL46 family.</text>
</comment>
<dbReference type="VEuPathDB" id="FungiDB:SeMB42_g01262"/>